<dbReference type="Pfam" id="PF21833">
    <property type="entry name" value="DUF6893"/>
    <property type="match status" value="1"/>
</dbReference>
<dbReference type="Proteomes" id="UP000274601">
    <property type="component" value="Unassembled WGS sequence"/>
</dbReference>
<dbReference type="RefSeq" id="WP_420534755.1">
    <property type="nucleotide sequence ID" value="NZ_RBWU01000001.1"/>
</dbReference>
<organism evidence="1 2">
    <name type="scientific">Actinomadura pelletieri DSM 43383</name>
    <dbReference type="NCBI Taxonomy" id="1120940"/>
    <lineage>
        <taxon>Bacteria</taxon>
        <taxon>Bacillati</taxon>
        <taxon>Actinomycetota</taxon>
        <taxon>Actinomycetes</taxon>
        <taxon>Streptosporangiales</taxon>
        <taxon>Thermomonosporaceae</taxon>
        <taxon>Actinomadura</taxon>
    </lineage>
</organism>
<accession>A0A495QXD3</accession>
<dbReference type="EMBL" id="RBWU01000001">
    <property type="protein sequence ID" value="RKS78792.1"/>
    <property type="molecule type" value="Genomic_DNA"/>
</dbReference>
<evidence type="ECO:0000313" key="2">
    <source>
        <dbReference type="Proteomes" id="UP000274601"/>
    </source>
</evidence>
<name>A0A495QXD3_9ACTN</name>
<evidence type="ECO:0000313" key="1">
    <source>
        <dbReference type="EMBL" id="RKS78792.1"/>
    </source>
</evidence>
<dbReference type="InterPro" id="IPR054188">
    <property type="entry name" value="DUF6893"/>
</dbReference>
<comment type="caution">
    <text evidence="1">The sequence shown here is derived from an EMBL/GenBank/DDBJ whole genome shotgun (WGS) entry which is preliminary data.</text>
</comment>
<dbReference type="AlphaFoldDB" id="A0A495QXD3"/>
<sequence length="36" mass="4225">MRKVRIAVACLATAGLVTLIYREIPAMRRYLKMERM</sequence>
<protein>
    <submittedName>
        <fullName evidence="1">Uncharacterized protein</fullName>
    </submittedName>
</protein>
<gene>
    <name evidence="1" type="ORF">BZB76_0224</name>
</gene>
<proteinExistence type="predicted"/>
<reference evidence="1 2" key="1">
    <citation type="submission" date="2018-10" db="EMBL/GenBank/DDBJ databases">
        <title>Genomic Encyclopedia of Archaeal and Bacterial Type Strains, Phase II (KMG-II): from individual species to whole genera.</title>
        <authorList>
            <person name="Goeker M."/>
        </authorList>
    </citation>
    <scope>NUCLEOTIDE SEQUENCE [LARGE SCALE GENOMIC DNA]</scope>
    <source>
        <strain evidence="1 2">DSM 43383</strain>
    </source>
</reference>
<keyword evidence="2" id="KW-1185">Reference proteome</keyword>